<organism evidence="1 2">
    <name type="scientific">Bosea lathyri</name>
    <dbReference type="NCBI Taxonomy" id="1036778"/>
    <lineage>
        <taxon>Bacteria</taxon>
        <taxon>Pseudomonadati</taxon>
        <taxon>Pseudomonadota</taxon>
        <taxon>Alphaproteobacteria</taxon>
        <taxon>Hyphomicrobiales</taxon>
        <taxon>Boseaceae</taxon>
        <taxon>Bosea</taxon>
    </lineage>
</organism>
<dbReference type="RefSeq" id="WP_103873887.1">
    <property type="nucleotide sequence ID" value="NZ_FNUY01000007.1"/>
</dbReference>
<dbReference type="AlphaFoldDB" id="A0A1H6BKF0"/>
<proteinExistence type="predicted"/>
<keyword evidence="2" id="KW-1185">Reference proteome</keyword>
<gene>
    <name evidence="1" type="ORF">SAMN04488115_107314</name>
</gene>
<accession>A0A1H6BKF0</accession>
<protein>
    <submittedName>
        <fullName evidence="1">Uncharacterized protein</fullName>
    </submittedName>
</protein>
<reference evidence="1 2" key="1">
    <citation type="submission" date="2016-10" db="EMBL/GenBank/DDBJ databases">
        <authorList>
            <person name="de Groot N.N."/>
        </authorList>
    </citation>
    <scope>NUCLEOTIDE SEQUENCE [LARGE SCALE GENOMIC DNA]</scope>
    <source>
        <strain evidence="1 2">DSM 26656</strain>
    </source>
</reference>
<sequence>MDKLKRFLVLVRVYDTTRDNLAKVVPPLQAQLAQLGQGSPEQVFRSLGGDTFGYFISSKLASGQILAALESPGKGGYAGTEPFLGGKDALFVMEIGSDFQASQGFTRAGTWLQRN</sequence>
<name>A0A1H6BKF0_9HYPH</name>
<evidence type="ECO:0000313" key="2">
    <source>
        <dbReference type="Proteomes" id="UP000236743"/>
    </source>
</evidence>
<evidence type="ECO:0000313" key="1">
    <source>
        <dbReference type="EMBL" id="SEG61170.1"/>
    </source>
</evidence>
<dbReference type="Proteomes" id="UP000236743">
    <property type="component" value="Unassembled WGS sequence"/>
</dbReference>
<dbReference type="EMBL" id="FNUY01000007">
    <property type="protein sequence ID" value="SEG61170.1"/>
    <property type="molecule type" value="Genomic_DNA"/>
</dbReference>